<name>A0ABZ1I943_9PSEU</name>
<dbReference type="PANTHER" id="PTHR10584:SF167">
    <property type="entry name" value="PFKB DOMAIN PROTEIN"/>
    <property type="match status" value="1"/>
</dbReference>
<proteinExistence type="inferred from homology"/>
<organism evidence="6 7">
    <name type="scientific">Amycolatopsis rhabdoformis</name>
    <dbReference type="NCBI Taxonomy" id="1448059"/>
    <lineage>
        <taxon>Bacteria</taxon>
        <taxon>Bacillati</taxon>
        <taxon>Actinomycetota</taxon>
        <taxon>Actinomycetes</taxon>
        <taxon>Pseudonocardiales</taxon>
        <taxon>Pseudonocardiaceae</taxon>
        <taxon>Amycolatopsis</taxon>
    </lineage>
</organism>
<dbReference type="GO" id="GO:0016301">
    <property type="term" value="F:kinase activity"/>
    <property type="evidence" value="ECO:0007669"/>
    <property type="project" value="UniProtKB-KW"/>
</dbReference>
<evidence type="ECO:0000313" key="6">
    <source>
        <dbReference type="EMBL" id="WSE30942.1"/>
    </source>
</evidence>
<evidence type="ECO:0000256" key="2">
    <source>
        <dbReference type="ARBA" id="ARBA00022679"/>
    </source>
</evidence>
<dbReference type="InterPro" id="IPR029056">
    <property type="entry name" value="Ribokinase-like"/>
</dbReference>
<dbReference type="PROSITE" id="PS00583">
    <property type="entry name" value="PFKB_KINASES_1"/>
    <property type="match status" value="1"/>
</dbReference>
<dbReference type="Proteomes" id="UP001330812">
    <property type="component" value="Chromosome"/>
</dbReference>
<dbReference type="InterPro" id="IPR002173">
    <property type="entry name" value="Carboh/pur_kinase_PfkB_CS"/>
</dbReference>
<feature type="domain" description="Carbohydrate kinase PfkB" evidence="5">
    <location>
        <begin position="1"/>
        <end position="288"/>
    </location>
</feature>
<evidence type="ECO:0000256" key="4">
    <source>
        <dbReference type="RuleBase" id="RU003704"/>
    </source>
</evidence>
<dbReference type="InterPro" id="IPR002139">
    <property type="entry name" value="Ribo/fructo_kinase"/>
</dbReference>
<evidence type="ECO:0000313" key="7">
    <source>
        <dbReference type="Proteomes" id="UP001330812"/>
    </source>
</evidence>
<dbReference type="EMBL" id="CP142149">
    <property type="protein sequence ID" value="WSE30942.1"/>
    <property type="molecule type" value="Genomic_DNA"/>
</dbReference>
<evidence type="ECO:0000256" key="3">
    <source>
        <dbReference type="ARBA" id="ARBA00022777"/>
    </source>
</evidence>
<comment type="similarity">
    <text evidence="1 4">Belongs to the carbohydrate kinase PfkB family.</text>
</comment>
<dbReference type="PANTHER" id="PTHR10584">
    <property type="entry name" value="SUGAR KINASE"/>
    <property type="match status" value="1"/>
</dbReference>
<dbReference type="CDD" id="cd01166">
    <property type="entry name" value="KdgK"/>
    <property type="match status" value="1"/>
</dbReference>
<dbReference type="PROSITE" id="PS00584">
    <property type="entry name" value="PFKB_KINASES_2"/>
    <property type="match status" value="1"/>
</dbReference>
<evidence type="ECO:0000259" key="5">
    <source>
        <dbReference type="Pfam" id="PF00294"/>
    </source>
</evidence>
<reference evidence="6 7" key="1">
    <citation type="journal article" date="2015" name="Int. J. Syst. Evol. Microbiol.">
        <title>Amycolatopsis rhabdoformis sp. nov., an actinomycete isolated from a tropical forest soil.</title>
        <authorList>
            <person name="Souza W.R."/>
            <person name="Silva R.E."/>
            <person name="Goodfellow M."/>
            <person name="Busarakam K."/>
            <person name="Figueiro F.S."/>
            <person name="Ferreira D."/>
            <person name="Rodrigues-Filho E."/>
            <person name="Moraes L.A.B."/>
            <person name="Zucchi T.D."/>
        </authorList>
    </citation>
    <scope>NUCLEOTIDE SEQUENCE [LARGE SCALE GENOMIC DNA]</scope>
    <source>
        <strain evidence="6 7">NCIMB 14900</strain>
    </source>
</reference>
<dbReference type="SUPFAM" id="SSF53613">
    <property type="entry name" value="Ribokinase-like"/>
    <property type="match status" value="1"/>
</dbReference>
<dbReference type="Pfam" id="PF00294">
    <property type="entry name" value="PfkB"/>
    <property type="match status" value="1"/>
</dbReference>
<dbReference type="InterPro" id="IPR011611">
    <property type="entry name" value="PfkB_dom"/>
</dbReference>
<evidence type="ECO:0000256" key="1">
    <source>
        <dbReference type="ARBA" id="ARBA00010688"/>
    </source>
</evidence>
<dbReference type="PRINTS" id="PR00990">
    <property type="entry name" value="RIBOKINASE"/>
</dbReference>
<gene>
    <name evidence="6" type="ORF">VSH64_02190</name>
</gene>
<sequence length="289" mass="29271">MTGIVVVGDAGLDVVARHDLPLPHGGDARAKIRFTGGGSGANTALWLRFLGADTTLVARIGDDSGGRLVTAELEAAGVRCAFALDPDAATCCVVVMVDADGQRSMLADRGANQRFRPEDVTPESLAGASHLHLSGYVLLDPPSRPAGLAALAAAKEAGLTTSVDPQAAAHIHDPAAFLDDVRGTDLLMPNTEELVALTGSADPLSAKELLSTVGAVVVTAGLDGATWVDAHGVTTVPAIETECLDSTGAGDAFDAGVLTTWLAGGSTVDVLREGTRLGALAVSRVGPQP</sequence>
<dbReference type="RefSeq" id="WP_326833758.1">
    <property type="nucleotide sequence ID" value="NZ_CP142149.1"/>
</dbReference>
<accession>A0ABZ1I943</accession>
<protein>
    <submittedName>
        <fullName evidence="6">Carbohydrate kinase family protein</fullName>
    </submittedName>
</protein>
<keyword evidence="2 4" id="KW-0808">Transferase</keyword>
<keyword evidence="3 4" id="KW-0418">Kinase</keyword>
<keyword evidence="7" id="KW-1185">Reference proteome</keyword>
<dbReference type="Gene3D" id="3.40.1190.20">
    <property type="match status" value="1"/>
</dbReference>